<reference evidence="2" key="1">
    <citation type="submission" date="2015-05" db="EMBL/GenBank/DDBJ databases">
        <authorList>
            <person name="Fogelqvist Johan"/>
        </authorList>
    </citation>
    <scope>NUCLEOTIDE SEQUENCE [LARGE SCALE GENOMIC DNA]</scope>
</reference>
<feature type="non-terminal residue" evidence="1">
    <location>
        <position position="183"/>
    </location>
</feature>
<evidence type="ECO:0000313" key="2">
    <source>
        <dbReference type="Proteomes" id="UP000045706"/>
    </source>
</evidence>
<protein>
    <submittedName>
        <fullName evidence="1">Uncharacterized protein</fullName>
    </submittedName>
</protein>
<dbReference type="AlphaFoldDB" id="A0A0G4LSL2"/>
<proteinExistence type="predicted"/>
<sequence length="183" mass="20895">MKPCIVVRTVVSSQPRTYFTLYCLLRRTIEQLSNKFSTPLPPLMLDRRVTENDDATPISCRLHLIFMLDVYAQIYNASIFTGLLKRSRRSTAMTRLEADKTRTLHRQATVRWYMRGSTGIAAGGTHQQCQQCLREPLPGGLTMFFVCTVESGRASLTCQILPVRHGRVWTRVIVDHKKQQGPL</sequence>
<gene>
    <name evidence="1" type="ORF">BN1723_013473</name>
</gene>
<name>A0A0G4LSL2_VERLO</name>
<dbReference type="Proteomes" id="UP000045706">
    <property type="component" value="Unassembled WGS sequence"/>
</dbReference>
<organism evidence="1 2">
    <name type="scientific">Verticillium longisporum</name>
    <name type="common">Verticillium dahliae var. longisporum</name>
    <dbReference type="NCBI Taxonomy" id="100787"/>
    <lineage>
        <taxon>Eukaryota</taxon>
        <taxon>Fungi</taxon>
        <taxon>Dikarya</taxon>
        <taxon>Ascomycota</taxon>
        <taxon>Pezizomycotina</taxon>
        <taxon>Sordariomycetes</taxon>
        <taxon>Hypocreomycetidae</taxon>
        <taxon>Glomerellales</taxon>
        <taxon>Plectosphaerellaceae</taxon>
        <taxon>Verticillium</taxon>
    </lineage>
</organism>
<accession>A0A0G4LSL2</accession>
<dbReference type="EMBL" id="CVQI01017224">
    <property type="protein sequence ID" value="CRK25061.1"/>
    <property type="molecule type" value="Genomic_DNA"/>
</dbReference>
<evidence type="ECO:0000313" key="1">
    <source>
        <dbReference type="EMBL" id="CRK25061.1"/>
    </source>
</evidence>